<feature type="region of interest" description="Disordered" evidence="1">
    <location>
        <begin position="42"/>
        <end position="64"/>
    </location>
</feature>
<keyword evidence="3" id="KW-0675">Receptor</keyword>
<feature type="chain" id="PRO_5003551696" evidence="2">
    <location>
        <begin position="33"/>
        <end position="64"/>
    </location>
</feature>
<organism evidence="3 4">
    <name type="scientific">Methylorubrum extorquens DSM 13060</name>
    <dbReference type="NCBI Taxonomy" id="882800"/>
    <lineage>
        <taxon>Bacteria</taxon>
        <taxon>Pseudomonadati</taxon>
        <taxon>Pseudomonadota</taxon>
        <taxon>Alphaproteobacteria</taxon>
        <taxon>Hyphomicrobiales</taxon>
        <taxon>Methylobacteriaceae</taxon>
        <taxon>Methylorubrum</taxon>
    </lineage>
</organism>
<name>H1KV68_METEX</name>
<keyword evidence="2" id="KW-0732">Signal</keyword>
<accession>H1KV68</accession>
<feature type="signal peptide" evidence="2">
    <location>
        <begin position="1"/>
        <end position="32"/>
    </location>
</feature>
<sequence length="64" mass="6252" precursor="true">MGSVRTLVGVRALRTMALTGASLMALTLAAAAQQATARLEELSVEGSGRGAGATGGPPAQRGAD</sequence>
<evidence type="ECO:0000313" key="3">
    <source>
        <dbReference type="EMBL" id="EHP76401.1"/>
    </source>
</evidence>
<dbReference type="EMBL" id="AGJK01000462">
    <property type="protein sequence ID" value="EHP76401.1"/>
    <property type="molecule type" value="Genomic_DNA"/>
</dbReference>
<proteinExistence type="predicted"/>
<evidence type="ECO:0000256" key="2">
    <source>
        <dbReference type="SAM" id="SignalP"/>
    </source>
</evidence>
<feature type="non-terminal residue" evidence="3">
    <location>
        <position position="64"/>
    </location>
</feature>
<evidence type="ECO:0000313" key="4">
    <source>
        <dbReference type="Proteomes" id="UP000004382"/>
    </source>
</evidence>
<gene>
    <name evidence="3" type="ORF">MetexDRAFT_6531</name>
</gene>
<protein>
    <submittedName>
        <fullName evidence="3">TonB-dependent siderophore receptor</fullName>
    </submittedName>
</protein>
<evidence type="ECO:0000256" key="1">
    <source>
        <dbReference type="SAM" id="MobiDB-lite"/>
    </source>
</evidence>
<dbReference type="Proteomes" id="UP000004382">
    <property type="component" value="Unassembled WGS sequence"/>
</dbReference>
<dbReference type="AlphaFoldDB" id="H1KV68"/>
<comment type="caution">
    <text evidence="3">The sequence shown here is derived from an EMBL/GenBank/DDBJ whole genome shotgun (WGS) entry which is preliminary data.</text>
</comment>
<reference evidence="3 4" key="1">
    <citation type="submission" date="2011-09" db="EMBL/GenBank/DDBJ databases">
        <title>The draft genome of Methylobacterium extorquens DSM 13060.</title>
        <authorList>
            <consortium name="US DOE Joint Genome Institute (JGI-PGF)"/>
            <person name="Lucas S."/>
            <person name="Han J."/>
            <person name="Lapidus A."/>
            <person name="Cheng J.-F."/>
            <person name="Goodwin L."/>
            <person name="Pitluck S."/>
            <person name="Peters L."/>
            <person name="Land M.L."/>
            <person name="Hauser L."/>
            <person name="Koskimaki J."/>
            <person name="Halonen O."/>
            <person name="Pirttila A."/>
            <person name="Frank C."/>
            <person name="Woyke T.J."/>
        </authorList>
    </citation>
    <scope>NUCLEOTIDE SEQUENCE [LARGE SCALE GENOMIC DNA]</scope>
    <source>
        <strain evidence="3 4">DSM 13060</strain>
    </source>
</reference>